<dbReference type="Gene3D" id="1.10.10.10">
    <property type="entry name" value="Winged helix-like DNA-binding domain superfamily/Winged helix DNA-binding domain"/>
    <property type="match status" value="1"/>
</dbReference>
<dbReference type="CDD" id="cd06445">
    <property type="entry name" value="ATase"/>
    <property type="match status" value="1"/>
</dbReference>
<organism evidence="4 5">
    <name type="scientific">Actinomycetospora lemnae</name>
    <dbReference type="NCBI Taxonomy" id="3019891"/>
    <lineage>
        <taxon>Bacteria</taxon>
        <taxon>Bacillati</taxon>
        <taxon>Actinomycetota</taxon>
        <taxon>Actinomycetes</taxon>
        <taxon>Pseudonocardiales</taxon>
        <taxon>Pseudonocardiaceae</taxon>
        <taxon>Actinomycetospora</taxon>
    </lineage>
</organism>
<dbReference type="EMBL" id="JAQZAO010000003">
    <property type="protein sequence ID" value="MDD7965568.1"/>
    <property type="molecule type" value="Genomic_DNA"/>
</dbReference>
<dbReference type="InterPro" id="IPR052520">
    <property type="entry name" value="ATL_DNA_repair"/>
</dbReference>
<dbReference type="Proteomes" id="UP001300763">
    <property type="component" value="Unassembled WGS sequence"/>
</dbReference>
<dbReference type="InterPro" id="IPR036388">
    <property type="entry name" value="WH-like_DNA-bd_sf"/>
</dbReference>
<dbReference type="InterPro" id="IPR014048">
    <property type="entry name" value="MethylDNA_cys_MeTrfase_DNA-bd"/>
</dbReference>
<keyword evidence="1" id="KW-0227">DNA damage</keyword>
<dbReference type="Pfam" id="PF01035">
    <property type="entry name" value="DNA_binding_1"/>
    <property type="match status" value="1"/>
</dbReference>
<name>A0ABT5SUZ7_9PSEU</name>
<dbReference type="PANTHER" id="PTHR42942:SF1">
    <property type="entry name" value="ALKYLTRANSFERASE-LIKE PROTEIN 1"/>
    <property type="match status" value="1"/>
</dbReference>
<dbReference type="RefSeq" id="WP_274200138.1">
    <property type="nucleotide sequence ID" value="NZ_JAQZAO010000003.1"/>
</dbReference>
<dbReference type="PANTHER" id="PTHR42942">
    <property type="entry name" value="6-O-METHYLGUANINE DNA METHYLTRANSFERASE"/>
    <property type="match status" value="1"/>
</dbReference>
<gene>
    <name evidence="4" type="ORF">PGB27_09420</name>
</gene>
<evidence type="ECO:0000256" key="2">
    <source>
        <dbReference type="SAM" id="MobiDB-lite"/>
    </source>
</evidence>
<keyword evidence="5" id="KW-1185">Reference proteome</keyword>
<accession>A0ABT5SUZ7</accession>
<dbReference type="InterPro" id="IPR036217">
    <property type="entry name" value="MethylDNA_cys_MeTrfase_DNAb"/>
</dbReference>
<sequence>MEQILAIVESIPAGRVTTYGSIADVVEGATARSVGHALKTGGHAVPWWRVVTASGRPAPGAEHAAHERFLEEKTPLDTAGDGTYAVDVAAAIWHIPDDVGYVEPRQDHEHPRPPATREAPRPGPSGDAPTSADACRPPGTPRSRGYTATGSRR</sequence>
<dbReference type="SUPFAM" id="SSF46767">
    <property type="entry name" value="Methylated DNA-protein cysteine methyltransferase, C-terminal domain"/>
    <property type="match status" value="1"/>
</dbReference>
<comment type="caution">
    <text evidence="4">The sequence shown here is derived from an EMBL/GenBank/DDBJ whole genome shotgun (WGS) entry which is preliminary data.</text>
</comment>
<evidence type="ECO:0000313" key="4">
    <source>
        <dbReference type="EMBL" id="MDD7965568.1"/>
    </source>
</evidence>
<evidence type="ECO:0000259" key="3">
    <source>
        <dbReference type="Pfam" id="PF01035"/>
    </source>
</evidence>
<evidence type="ECO:0000256" key="1">
    <source>
        <dbReference type="ARBA" id="ARBA00022763"/>
    </source>
</evidence>
<proteinExistence type="predicted"/>
<feature type="region of interest" description="Disordered" evidence="2">
    <location>
        <begin position="100"/>
        <end position="153"/>
    </location>
</feature>
<reference evidence="4 5" key="1">
    <citation type="submission" date="2023-02" db="EMBL/GenBank/DDBJ databases">
        <title>Genome sequencing required for Actinomycetospora new species description.</title>
        <authorList>
            <person name="Saimee Y."/>
            <person name="Duangmal K."/>
        </authorList>
    </citation>
    <scope>NUCLEOTIDE SEQUENCE [LARGE SCALE GENOMIC DNA]</scope>
    <source>
        <strain evidence="4 5">DW7H6</strain>
    </source>
</reference>
<evidence type="ECO:0000313" key="5">
    <source>
        <dbReference type="Proteomes" id="UP001300763"/>
    </source>
</evidence>
<protein>
    <submittedName>
        <fullName evidence="4">MGMT family protein</fullName>
    </submittedName>
</protein>
<feature type="domain" description="Methylated-DNA-[protein]-cysteine S-methyltransferase DNA binding" evidence="3">
    <location>
        <begin position="2"/>
        <end position="69"/>
    </location>
</feature>